<proteinExistence type="predicted"/>
<accession>A0A427Y790</accession>
<organism evidence="1 2">
    <name type="scientific">Saitozyma podzolica</name>
    <dbReference type="NCBI Taxonomy" id="1890683"/>
    <lineage>
        <taxon>Eukaryota</taxon>
        <taxon>Fungi</taxon>
        <taxon>Dikarya</taxon>
        <taxon>Basidiomycota</taxon>
        <taxon>Agaricomycotina</taxon>
        <taxon>Tremellomycetes</taxon>
        <taxon>Tremellales</taxon>
        <taxon>Trimorphomycetaceae</taxon>
        <taxon>Saitozyma</taxon>
    </lineage>
</organism>
<dbReference type="Proteomes" id="UP000279259">
    <property type="component" value="Unassembled WGS sequence"/>
</dbReference>
<dbReference type="OrthoDB" id="10336661at2759"/>
<evidence type="ECO:0000313" key="2">
    <source>
        <dbReference type="Proteomes" id="UP000279259"/>
    </source>
</evidence>
<keyword evidence="2" id="KW-1185">Reference proteome</keyword>
<dbReference type="EMBL" id="RSCD01000018">
    <property type="protein sequence ID" value="RSH86957.1"/>
    <property type="molecule type" value="Genomic_DNA"/>
</dbReference>
<reference evidence="1 2" key="1">
    <citation type="submission" date="2018-11" db="EMBL/GenBank/DDBJ databases">
        <title>Genome sequence of Saitozyma podzolica DSM 27192.</title>
        <authorList>
            <person name="Aliyu H."/>
            <person name="Gorte O."/>
            <person name="Ochsenreither K."/>
        </authorList>
    </citation>
    <scope>NUCLEOTIDE SEQUENCE [LARGE SCALE GENOMIC DNA]</scope>
    <source>
        <strain evidence="1 2">DSM 27192</strain>
    </source>
</reference>
<comment type="caution">
    <text evidence="1">The sequence shown here is derived from an EMBL/GenBank/DDBJ whole genome shotgun (WGS) entry which is preliminary data.</text>
</comment>
<dbReference type="AlphaFoldDB" id="A0A427Y790"/>
<evidence type="ECO:0000313" key="1">
    <source>
        <dbReference type="EMBL" id="RSH86957.1"/>
    </source>
</evidence>
<name>A0A427Y790_9TREE</name>
<sequence>MPADGVGFRMVSTYPDEVINYDCFAELADDPQPTLVLLGLYPNGTYTFLRGSGERVGGCVVVDP</sequence>
<gene>
    <name evidence="1" type="ORF">EHS25_003444</name>
</gene>
<protein>
    <submittedName>
        <fullName evidence="1">Uncharacterized protein</fullName>
    </submittedName>
</protein>